<reference evidence="1 2" key="1">
    <citation type="submission" date="2024-07" db="EMBL/GenBank/DDBJ databases">
        <title>Chromosome-level genome assembly of the water stick insect Ranatra chinensis (Heteroptera: Nepidae).</title>
        <authorList>
            <person name="Liu X."/>
        </authorList>
    </citation>
    <scope>NUCLEOTIDE SEQUENCE [LARGE SCALE GENOMIC DNA]</scope>
    <source>
        <strain evidence="1">Cailab_2021Rc</strain>
        <tissue evidence="1">Muscle</tissue>
    </source>
</reference>
<dbReference type="AlphaFoldDB" id="A0ABD0Z0B7"/>
<name>A0ABD0Z0B7_9HEMI</name>
<comment type="caution">
    <text evidence="1">The sequence shown here is derived from an EMBL/GenBank/DDBJ whole genome shotgun (WGS) entry which is preliminary data.</text>
</comment>
<accession>A0ABD0Z0B7</accession>
<proteinExistence type="predicted"/>
<evidence type="ECO:0000313" key="2">
    <source>
        <dbReference type="Proteomes" id="UP001558652"/>
    </source>
</evidence>
<dbReference type="Proteomes" id="UP001558652">
    <property type="component" value="Unassembled WGS sequence"/>
</dbReference>
<dbReference type="EMBL" id="JBFDAA010000008">
    <property type="protein sequence ID" value="KAL1129563.1"/>
    <property type="molecule type" value="Genomic_DNA"/>
</dbReference>
<organism evidence="1 2">
    <name type="scientific">Ranatra chinensis</name>
    <dbReference type="NCBI Taxonomy" id="642074"/>
    <lineage>
        <taxon>Eukaryota</taxon>
        <taxon>Metazoa</taxon>
        <taxon>Ecdysozoa</taxon>
        <taxon>Arthropoda</taxon>
        <taxon>Hexapoda</taxon>
        <taxon>Insecta</taxon>
        <taxon>Pterygota</taxon>
        <taxon>Neoptera</taxon>
        <taxon>Paraneoptera</taxon>
        <taxon>Hemiptera</taxon>
        <taxon>Heteroptera</taxon>
        <taxon>Panheteroptera</taxon>
        <taxon>Nepomorpha</taxon>
        <taxon>Nepidae</taxon>
        <taxon>Ranatrinae</taxon>
        <taxon>Ranatra</taxon>
    </lineage>
</organism>
<gene>
    <name evidence="1" type="ORF">AAG570_012508</name>
</gene>
<protein>
    <submittedName>
        <fullName evidence="1">Uncharacterized protein</fullName>
    </submittedName>
</protein>
<sequence>MQLASAPNLNDYSGVREVWEDTVEECDDTKKNEMWCGLTSTFGDKYGDKEERNVGKPGETIRCDEQIIMREASTKKVGAEDTRLNPGPEGVMQLILPLHRQVLNISDPRDDLNDKTWQSLTAGQVDHPSKCFIAGKIDQTPISSSLFIKDLNDE</sequence>
<evidence type="ECO:0000313" key="1">
    <source>
        <dbReference type="EMBL" id="KAL1129563.1"/>
    </source>
</evidence>
<keyword evidence="2" id="KW-1185">Reference proteome</keyword>